<dbReference type="OMA" id="SEDSCDM"/>
<keyword evidence="3" id="KW-1185">Reference proteome</keyword>
<evidence type="ECO:0000313" key="3">
    <source>
        <dbReference type="Proteomes" id="UP000031036"/>
    </source>
</evidence>
<dbReference type="STRING" id="6265.A0A0B2VBF8"/>
<reference evidence="2 3" key="1">
    <citation type="submission" date="2014-11" db="EMBL/GenBank/DDBJ databases">
        <title>Genetic blueprint of the zoonotic pathogen Toxocara canis.</title>
        <authorList>
            <person name="Zhu X.-Q."/>
            <person name="Korhonen P.K."/>
            <person name="Cai H."/>
            <person name="Young N.D."/>
            <person name="Nejsum P."/>
            <person name="von Samson-Himmelstjerna G."/>
            <person name="Boag P.R."/>
            <person name="Tan P."/>
            <person name="Li Q."/>
            <person name="Min J."/>
            <person name="Yang Y."/>
            <person name="Wang X."/>
            <person name="Fang X."/>
            <person name="Hall R.S."/>
            <person name="Hofmann A."/>
            <person name="Sternberg P.W."/>
            <person name="Jex A.R."/>
            <person name="Gasser R.B."/>
        </authorList>
    </citation>
    <scope>NUCLEOTIDE SEQUENCE [LARGE SCALE GENOMIC DNA]</scope>
    <source>
        <strain evidence="2">PN_DK_2014</strain>
    </source>
</reference>
<feature type="compositionally biased region" description="Low complexity" evidence="1">
    <location>
        <begin position="19"/>
        <end position="33"/>
    </location>
</feature>
<proteinExistence type="predicted"/>
<feature type="region of interest" description="Disordered" evidence="1">
    <location>
        <begin position="19"/>
        <end position="40"/>
    </location>
</feature>
<protein>
    <submittedName>
        <fullName evidence="2">Uncharacterized protein</fullName>
    </submittedName>
</protein>
<dbReference type="AlphaFoldDB" id="A0A0B2VBF8"/>
<comment type="caution">
    <text evidence="2">The sequence shown here is derived from an EMBL/GenBank/DDBJ whole genome shotgun (WGS) entry which is preliminary data.</text>
</comment>
<dbReference type="EMBL" id="JPKZ01002011">
    <property type="protein sequence ID" value="KHN78843.1"/>
    <property type="molecule type" value="Genomic_DNA"/>
</dbReference>
<accession>A0A0B2VBF8</accession>
<dbReference type="Proteomes" id="UP000031036">
    <property type="component" value="Unassembled WGS sequence"/>
</dbReference>
<evidence type="ECO:0000313" key="2">
    <source>
        <dbReference type="EMBL" id="KHN78843.1"/>
    </source>
</evidence>
<evidence type="ECO:0000256" key="1">
    <source>
        <dbReference type="SAM" id="MobiDB-lite"/>
    </source>
</evidence>
<sequence length="150" mass="16344">MTTPRSPRLRRLASQLSSIQISLDPPSPTSSSPNELTFVATPHPNVATGLLRVPRLDLSVDEPPKFSSPPPDRRCSCTSTVSDMSSTAISLSGSYQNLLSPSWKGVNYRSYSCDSDTPPSEFLRPSSAQSAPNINVLRHEKTLHFVQSFA</sequence>
<organism evidence="2 3">
    <name type="scientific">Toxocara canis</name>
    <name type="common">Canine roundworm</name>
    <dbReference type="NCBI Taxonomy" id="6265"/>
    <lineage>
        <taxon>Eukaryota</taxon>
        <taxon>Metazoa</taxon>
        <taxon>Ecdysozoa</taxon>
        <taxon>Nematoda</taxon>
        <taxon>Chromadorea</taxon>
        <taxon>Rhabditida</taxon>
        <taxon>Spirurina</taxon>
        <taxon>Ascaridomorpha</taxon>
        <taxon>Ascaridoidea</taxon>
        <taxon>Toxocaridae</taxon>
        <taxon>Toxocara</taxon>
    </lineage>
</organism>
<name>A0A0B2VBF8_TOXCA</name>
<gene>
    <name evidence="2" type="ORF">Tcan_15767</name>
</gene>
<dbReference type="OrthoDB" id="5869691at2759"/>